<dbReference type="PANTHER" id="PTHR30349">
    <property type="entry name" value="PHAGE INTEGRASE-RELATED"/>
    <property type="match status" value="1"/>
</dbReference>
<dbReference type="InterPro" id="IPR011010">
    <property type="entry name" value="DNA_brk_join_enz"/>
</dbReference>
<evidence type="ECO:0000256" key="1">
    <source>
        <dbReference type="ARBA" id="ARBA00022908"/>
    </source>
</evidence>
<dbReference type="GO" id="GO:0003677">
    <property type="term" value="F:DNA binding"/>
    <property type="evidence" value="ECO:0007669"/>
    <property type="project" value="InterPro"/>
</dbReference>
<feature type="region of interest" description="Disordered" evidence="3">
    <location>
        <begin position="163"/>
        <end position="184"/>
    </location>
</feature>
<name>A0A4Z0F6Z1_9GAMM</name>
<keyword evidence="1" id="KW-0229">DNA integration</keyword>
<comment type="caution">
    <text evidence="5">The sequence shown here is derived from an EMBL/GenBank/DDBJ whole genome shotgun (WGS) entry which is preliminary data.</text>
</comment>
<organism evidence="5 6">
    <name type="scientific">Candidatus Macondimonas diazotrophica</name>
    <dbReference type="NCBI Taxonomy" id="2305248"/>
    <lineage>
        <taxon>Bacteria</taxon>
        <taxon>Pseudomonadati</taxon>
        <taxon>Pseudomonadota</taxon>
        <taxon>Gammaproteobacteria</taxon>
        <taxon>Chromatiales</taxon>
        <taxon>Ectothiorhodospiraceae</taxon>
        <taxon>Candidatus Macondimonas</taxon>
    </lineage>
</organism>
<proteinExistence type="predicted"/>
<dbReference type="AlphaFoldDB" id="A0A4Z0F6Z1"/>
<accession>A0A4Z0F6Z1</accession>
<evidence type="ECO:0000256" key="2">
    <source>
        <dbReference type="ARBA" id="ARBA00023172"/>
    </source>
</evidence>
<dbReference type="RefSeq" id="WP_135282874.1">
    <property type="nucleotide sequence ID" value="NZ_SRIO01000031.1"/>
</dbReference>
<dbReference type="EMBL" id="SRIO01000031">
    <property type="protein sequence ID" value="TFZ81272.1"/>
    <property type="molecule type" value="Genomic_DNA"/>
</dbReference>
<dbReference type="InterPro" id="IPR013762">
    <property type="entry name" value="Integrase-like_cat_sf"/>
</dbReference>
<dbReference type="Pfam" id="PF00589">
    <property type="entry name" value="Phage_integrase"/>
    <property type="match status" value="1"/>
</dbReference>
<keyword evidence="2" id="KW-0233">DNA recombination</keyword>
<dbReference type="PANTHER" id="PTHR30349:SF64">
    <property type="entry name" value="PROPHAGE INTEGRASE INTD-RELATED"/>
    <property type="match status" value="1"/>
</dbReference>
<keyword evidence="6" id="KW-1185">Reference proteome</keyword>
<dbReference type="GO" id="GO:0015074">
    <property type="term" value="P:DNA integration"/>
    <property type="evidence" value="ECO:0007669"/>
    <property type="project" value="UniProtKB-KW"/>
</dbReference>
<dbReference type="OrthoDB" id="5567253at2"/>
<dbReference type="PROSITE" id="PS51898">
    <property type="entry name" value="TYR_RECOMBINASE"/>
    <property type="match status" value="1"/>
</dbReference>
<dbReference type="InterPro" id="IPR050090">
    <property type="entry name" value="Tyrosine_recombinase_XerCD"/>
</dbReference>
<dbReference type="SUPFAM" id="SSF56349">
    <property type="entry name" value="DNA breaking-rejoining enzymes"/>
    <property type="match status" value="1"/>
</dbReference>
<evidence type="ECO:0000313" key="5">
    <source>
        <dbReference type="EMBL" id="TFZ81272.1"/>
    </source>
</evidence>
<reference evidence="5 6" key="1">
    <citation type="journal article" date="2019" name="ISME J.">
        <title>Candidatus Macondimonas diazotrophica, a novel gammaproteobacterial genus dominating crude-oil-contaminated coastal sediments.</title>
        <authorList>
            <person name="Karthikeyan S."/>
            <person name="Konstantinidis K."/>
        </authorList>
    </citation>
    <scope>NUCLEOTIDE SEQUENCE [LARGE SCALE GENOMIC DNA]</scope>
    <source>
        <strain evidence="5 6">KTK01</strain>
    </source>
</reference>
<dbReference type="Proteomes" id="UP000297890">
    <property type="component" value="Unassembled WGS sequence"/>
</dbReference>
<evidence type="ECO:0000256" key="3">
    <source>
        <dbReference type="SAM" id="MobiDB-lite"/>
    </source>
</evidence>
<dbReference type="GO" id="GO:0006310">
    <property type="term" value="P:DNA recombination"/>
    <property type="evidence" value="ECO:0007669"/>
    <property type="project" value="UniProtKB-KW"/>
</dbReference>
<evidence type="ECO:0000259" key="4">
    <source>
        <dbReference type="PROSITE" id="PS51898"/>
    </source>
</evidence>
<evidence type="ECO:0000313" key="6">
    <source>
        <dbReference type="Proteomes" id="UP000297890"/>
    </source>
</evidence>
<feature type="domain" description="Tyr recombinase" evidence="4">
    <location>
        <begin position="183"/>
        <end position="381"/>
    </location>
</feature>
<gene>
    <name evidence="5" type="ORF">E4680_13120</name>
</gene>
<sequence length="384" mass="43681">MDRKYIDKRCAVHLTKTKHPRYNWRVYFSDPIDGKRKDKNFRTKGDAVDWIEGGLLELVEKADKGAKGEFTFRNALVFYREQASIGINGRAPVGSSYIGNLERYERLQLADCPFLDDPIDGTSEEDCFRYMRTLREKQTEVAANAAKYMKAATELAKQEFQCSTDPLKDARTPPKRSKTKRETNKQILSRAQVRALLDYFRNKRLATKRVAFQKSFHRTELSLSLAAMTGMRIGEIAALRLENIDLKTCSLDVIHAFKGEDGIGKPKTEAGVRSIPFDQTLADRISEYCEMWKVNSGLLLARDSGKAIDRHNIQRSIKAAVEELGLPPTGMHGLRHYYVSCLIAAGVDAKTIIYRTGHKDYAFTVRLYGHLMIEQDEKPFVVVV</sequence>
<dbReference type="CDD" id="cd01189">
    <property type="entry name" value="INT_ICEBs1_C_like"/>
    <property type="match status" value="1"/>
</dbReference>
<dbReference type="Gene3D" id="1.10.443.10">
    <property type="entry name" value="Intergrase catalytic core"/>
    <property type="match status" value="1"/>
</dbReference>
<protein>
    <submittedName>
        <fullName evidence="5">Site-specific integrase</fullName>
    </submittedName>
</protein>
<dbReference type="InterPro" id="IPR002104">
    <property type="entry name" value="Integrase_catalytic"/>
</dbReference>